<evidence type="ECO:0000313" key="11">
    <source>
        <dbReference type="EMBL" id="SFK09926.1"/>
    </source>
</evidence>
<keyword evidence="4" id="KW-0997">Cell inner membrane</keyword>
<protein>
    <submittedName>
        <fullName evidence="11">Amino acid/amide ABC transporter membrane protein 1, HAAT family</fullName>
    </submittedName>
</protein>
<feature type="transmembrane region" description="Helical" evidence="10">
    <location>
        <begin position="213"/>
        <end position="239"/>
    </location>
</feature>
<dbReference type="RefSeq" id="WP_092376425.1">
    <property type="nucleotide sequence ID" value="NZ_FORX01000014.1"/>
</dbReference>
<feature type="transmembrane region" description="Helical" evidence="10">
    <location>
        <begin position="111"/>
        <end position="131"/>
    </location>
</feature>
<feature type="transmembrane region" description="Helical" evidence="10">
    <location>
        <begin position="251"/>
        <end position="275"/>
    </location>
</feature>
<keyword evidence="6" id="KW-0029">Amino-acid transport</keyword>
<dbReference type="GO" id="GO:0015188">
    <property type="term" value="F:L-isoleucine transmembrane transporter activity"/>
    <property type="evidence" value="ECO:0007669"/>
    <property type="project" value="TreeGrafter"/>
</dbReference>
<keyword evidence="12" id="KW-1185">Reference proteome</keyword>
<feature type="transmembrane region" description="Helical" evidence="10">
    <location>
        <begin position="165"/>
        <end position="184"/>
    </location>
</feature>
<evidence type="ECO:0000256" key="5">
    <source>
        <dbReference type="ARBA" id="ARBA00022692"/>
    </source>
</evidence>
<sequence length="316" mass="32908">MNIVYFLQNILNGLSIGSVYAIFALGYTLVFSILGIINFAHGAVFTLGAYCTYALAVGDFGLNGLLAGTSLPFSLPFPLALLGGSIMAGCVGVLVERLAFRPLRAKGADPLLALVSSLGVALILVNCLQFLVGAEIYSFPSDIFGSLPMAMIFKMDGKILAVRTVQLIILGVSLAMLLVLAWFMNRTRMGKALQATAENPETASLLGINVDRYILSTFFISGALGGLAGTLIGASFGLAGPYFGVSYGLKGLAVIVLGGLGSIPGAVLGGLVIGLGEAFLPPDYSSMKEAVAFVMLFVILLARPQGLLGQQTIQKV</sequence>
<organism evidence="11 12">
    <name type="scientific">Desulfomicrobium apsheronum</name>
    <dbReference type="NCBI Taxonomy" id="52560"/>
    <lineage>
        <taxon>Bacteria</taxon>
        <taxon>Pseudomonadati</taxon>
        <taxon>Thermodesulfobacteriota</taxon>
        <taxon>Desulfovibrionia</taxon>
        <taxon>Desulfovibrionales</taxon>
        <taxon>Desulfomicrobiaceae</taxon>
        <taxon>Desulfomicrobium</taxon>
    </lineage>
</organism>
<dbReference type="GO" id="GO:0015190">
    <property type="term" value="F:L-leucine transmembrane transporter activity"/>
    <property type="evidence" value="ECO:0007669"/>
    <property type="project" value="TreeGrafter"/>
</dbReference>
<feature type="transmembrane region" description="Helical" evidence="10">
    <location>
        <begin position="20"/>
        <end position="40"/>
    </location>
</feature>
<keyword evidence="8 10" id="KW-0472">Membrane</keyword>
<dbReference type="OrthoDB" id="9807115at2"/>
<evidence type="ECO:0000256" key="8">
    <source>
        <dbReference type="ARBA" id="ARBA00023136"/>
    </source>
</evidence>
<evidence type="ECO:0000256" key="10">
    <source>
        <dbReference type="SAM" id="Phobius"/>
    </source>
</evidence>
<evidence type="ECO:0000313" key="12">
    <source>
        <dbReference type="Proteomes" id="UP000198635"/>
    </source>
</evidence>
<dbReference type="AlphaFoldDB" id="A0A1I3WTY0"/>
<dbReference type="GO" id="GO:0005886">
    <property type="term" value="C:plasma membrane"/>
    <property type="evidence" value="ECO:0007669"/>
    <property type="project" value="UniProtKB-SubCell"/>
</dbReference>
<keyword evidence="7 10" id="KW-1133">Transmembrane helix</keyword>
<dbReference type="CDD" id="cd06582">
    <property type="entry name" value="TM_PBP1_LivH_like"/>
    <property type="match status" value="1"/>
</dbReference>
<proteinExistence type="inferred from homology"/>
<evidence type="ECO:0000256" key="9">
    <source>
        <dbReference type="ARBA" id="ARBA00037998"/>
    </source>
</evidence>
<dbReference type="PANTHER" id="PTHR11795:SF371">
    <property type="entry name" value="HIGH-AFFINITY BRANCHED-CHAIN AMINO ACID TRANSPORT SYSTEM PERMEASE PROTEIN LIVH"/>
    <property type="match status" value="1"/>
</dbReference>
<dbReference type="GO" id="GO:0015808">
    <property type="term" value="P:L-alanine transport"/>
    <property type="evidence" value="ECO:0007669"/>
    <property type="project" value="TreeGrafter"/>
</dbReference>
<dbReference type="GO" id="GO:1903806">
    <property type="term" value="P:L-isoleucine import across plasma membrane"/>
    <property type="evidence" value="ECO:0007669"/>
    <property type="project" value="TreeGrafter"/>
</dbReference>
<dbReference type="GO" id="GO:0042941">
    <property type="term" value="P:D-alanine transmembrane transport"/>
    <property type="evidence" value="ECO:0007669"/>
    <property type="project" value="TreeGrafter"/>
</dbReference>
<dbReference type="Pfam" id="PF02653">
    <property type="entry name" value="BPD_transp_2"/>
    <property type="match status" value="1"/>
</dbReference>
<dbReference type="Proteomes" id="UP000198635">
    <property type="component" value="Unassembled WGS sequence"/>
</dbReference>
<keyword evidence="2" id="KW-0813">Transport</keyword>
<comment type="similarity">
    <text evidence="9">Belongs to the binding-protein-dependent transport system permease family. LivHM subfamily.</text>
</comment>
<keyword evidence="3" id="KW-1003">Cell membrane</keyword>
<evidence type="ECO:0000256" key="3">
    <source>
        <dbReference type="ARBA" id="ARBA00022475"/>
    </source>
</evidence>
<evidence type="ECO:0000256" key="4">
    <source>
        <dbReference type="ARBA" id="ARBA00022519"/>
    </source>
</evidence>
<dbReference type="GO" id="GO:0015192">
    <property type="term" value="F:L-phenylalanine transmembrane transporter activity"/>
    <property type="evidence" value="ECO:0007669"/>
    <property type="project" value="TreeGrafter"/>
</dbReference>
<keyword evidence="5 10" id="KW-0812">Transmembrane</keyword>
<gene>
    <name evidence="11" type="ORF">SAMN04488082_11421</name>
</gene>
<feature type="transmembrane region" description="Helical" evidence="10">
    <location>
        <begin position="79"/>
        <end position="99"/>
    </location>
</feature>
<dbReference type="InterPro" id="IPR052157">
    <property type="entry name" value="BCAA_transport_permease"/>
</dbReference>
<dbReference type="EMBL" id="FORX01000014">
    <property type="protein sequence ID" value="SFK09926.1"/>
    <property type="molecule type" value="Genomic_DNA"/>
</dbReference>
<comment type="subcellular location">
    <subcellularLocation>
        <location evidence="1">Cell membrane</location>
        <topology evidence="1">Multi-pass membrane protein</topology>
    </subcellularLocation>
</comment>
<dbReference type="GO" id="GO:0005304">
    <property type="term" value="F:L-valine transmembrane transporter activity"/>
    <property type="evidence" value="ECO:0007669"/>
    <property type="project" value="TreeGrafter"/>
</dbReference>
<evidence type="ECO:0000256" key="2">
    <source>
        <dbReference type="ARBA" id="ARBA00022448"/>
    </source>
</evidence>
<dbReference type="InterPro" id="IPR001851">
    <property type="entry name" value="ABC_transp_permease"/>
</dbReference>
<accession>A0A1I3WTY0</accession>
<evidence type="ECO:0000256" key="6">
    <source>
        <dbReference type="ARBA" id="ARBA00022970"/>
    </source>
</evidence>
<dbReference type="PANTHER" id="PTHR11795">
    <property type="entry name" value="BRANCHED-CHAIN AMINO ACID TRANSPORT SYSTEM PERMEASE PROTEIN LIVH"/>
    <property type="match status" value="1"/>
</dbReference>
<evidence type="ECO:0000256" key="7">
    <source>
        <dbReference type="ARBA" id="ARBA00022989"/>
    </source>
</evidence>
<feature type="transmembrane region" description="Helical" evidence="10">
    <location>
        <begin position="290"/>
        <end position="308"/>
    </location>
</feature>
<reference evidence="12" key="1">
    <citation type="submission" date="2016-10" db="EMBL/GenBank/DDBJ databases">
        <authorList>
            <person name="Varghese N."/>
            <person name="Submissions S."/>
        </authorList>
    </citation>
    <scope>NUCLEOTIDE SEQUENCE [LARGE SCALE GENOMIC DNA]</scope>
    <source>
        <strain evidence="12">DSM 5918</strain>
    </source>
</reference>
<feature type="transmembrane region" description="Helical" evidence="10">
    <location>
        <begin position="47"/>
        <end position="67"/>
    </location>
</feature>
<dbReference type="STRING" id="52560.SAMN04488082_11421"/>
<evidence type="ECO:0000256" key="1">
    <source>
        <dbReference type="ARBA" id="ARBA00004651"/>
    </source>
</evidence>
<name>A0A1I3WTY0_9BACT</name>